<dbReference type="SUPFAM" id="SSF54928">
    <property type="entry name" value="RNA-binding domain, RBD"/>
    <property type="match status" value="1"/>
</dbReference>
<organism evidence="3 4">
    <name type="scientific">Salix viminalis</name>
    <name type="common">Common osier</name>
    <name type="synonym">Basket willow</name>
    <dbReference type="NCBI Taxonomy" id="40686"/>
    <lineage>
        <taxon>Eukaryota</taxon>
        <taxon>Viridiplantae</taxon>
        <taxon>Streptophyta</taxon>
        <taxon>Embryophyta</taxon>
        <taxon>Tracheophyta</taxon>
        <taxon>Spermatophyta</taxon>
        <taxon>Magnoliopsida</taxon>
        <taxon>eudicotyledons</taxon>
        <taxon>Gunneridae</taxon>
        <taxon>Pentapetalae</taxon>
        <taxon>rosids</taxon>
        <taxon>fabids</taxon>
        <taxon>Malpighiales</taxon>
        <taxon>Salicaceae</taxon>
        <taxon>Saliceae</taxon>
        <taxon>Salix</taxon>
    </lineage>
</organism>
<reference evidence="3" key="1">
    <citation type="submission" date="2022-11" db="EMBL/GenBank/DDBJ databases">
        <authorList>
            <person name="Hyden B.L."/>
            <person name="Feng K."/>
            <person name="Yates T."/>
            <person name="Jawdy S."/>
            <person name="Smart L.B."/>
            <person name="Muchero W."/>
        </authorList>
    </citation>
    <scope>NUCLEOTIDE SEQUENCE</scope>
    <source>
        <tissue evidence="3">Shoot tip</tissue>
    </source>
</reference>
<reference evidence="3" key="2">
    <citation type="journal article" date="2023" name="Int. J. Mol. Sci.">
        <title>De Novo Assembly and Annotation of 11 Diverse Shrub Willow (Salix) Genomes Reveals Novel Gene Organization in Sex-Linked Regions.</title>
        <authorList>
            <person name="Hyden B."/>
            <person name="Feng K."/>
            <person name="Yates T.B."/>
            <person name="Jawdy S."/>
            <person name="Cereghino C."/>
            <person name="Smart L.B."/>
            <person name="Muchero W."/>
        </authorList>
    </citation>
    <scope>NUCLEOTIDE SEQUENCE [LARGE SCALE GENOMIC DNA]</scope>
    <source>
        <tissue evidence="3">Shoot tip</tissue>
    </source>
</reference>
<name>A0A9Q0TL01_SALVM</name>
<keyword evidence="1" id="KW-0694">RNA-binding</keyword>
<feature type="domain" description="RRM" evidence="2">
    <location>
        <begin position="6"/>
        <end position="81"/>
    </location>
</feature>
<dbReference type="EMBL" id="JAPFFL010000007">
    <property type="protein sequence ID" value="KAJ6713642.1"/>
    <property type="molecule type" value="Genomic_DNA"/>
</dbReference>
<evidence type="ECO:0000259" key="2">
    <source>
        <dbReference type="PROSITE" id="PS50102"/>
    </source>
</evidence>
<dbReference type="AlphaFoldDB" id="A0A9Q0TL01"/>
<dbReference type="Pfam" id="PF00076">
    <property type="entry name" value="RRM_1"/>
    <property type="match status" value="1"/>
</dbReference>
<dbReference type="Proteomes" id="UP001151529">
    <property type="component" value="Chromosome 1"/>
</dbReference>
<dbReference type="SMART" id="SM00360">
    <property type="entry name" value="RRM"/>
    <property type="match status" value="1"/>
</dbReference>
<dbReference type="InterPro" id="IPR000504">
    <property type="entry name" value="RRM_dom"/>
</dbReference>
<dbReference type="OrthoDB" id="7763451at2759"/>
<evidence type="ECO:0000256" key="1">
    <source>
        <dbReference type="PROSITE-ProRule" id="PRU00176"/>
    </source>
</evidence>
<dbReference type="PANTHER" id="PTHR32343">
    <property type="entry name" value="SERINE/ARGININE-RICH SPLICING FACTOR"/>
    <property type="match status" value="1"/>
</dbReference>
<gene>
    <name evidence="3" type="ORF">OIU85_025284</name>
</gene>
<dbReference type="InterPro" id="IPR035979">
    <property type="entry name" value="RBD_domain_sf"/>
</dbReference>
<evidence type="ECO:0000313" key="4">
    <source>
        <dbReference type="Proteomes" id="UP001151529"/>
    </source>
</evidence>
<dbReference type="PANTHER" id="PTHR32343:SF44">
    <property type="entry name" value="PROTEIN VIP1-LIKE"/>
    <property type="match status" value="1"/>
</dbReference>
<protein>
    <submittedName>
        <fullName evidence="3">PROTEIN VIP1-LIKE</fullName>
    </submittedName>
</protein>
<dbReference type="InterPro" id="IPR012677">
    <property type="entry name" value="Nucleotide-bd_a/b_plait_sf"/>
</dbReference>
<keyword evidence="4" id="KW-1185">Reference proteome</keyword>
<accession>A0A9Q0TL01</accession>
<comment type="caution">
    <text evidence="3">The sequence shown here is derived from an EMBL/GenBank/DDBJ whole genome shotgun (WGS) entry which is preliminary data.</text>
</comment>
<proteinExistence type="predicted"/>
<dbReference type="GO" id="GO:0003723">
    <property type="term" value="F:RNA binding"/>
    <property type="evidence" value="ECO:0007669"/>
    <property type="project" value="UniProtKB-UniRule"/>
</dbReference>
<sequence length="196" mass="21576">MAQLDLTVQVLNLSPSVTRIELITFFSYCGTVEKIELQNRDKDRLQSALVTFTQPYAFQTALLLNDALLGGKPIRILPAHDIEIPITGPDISKWQNYGSSRFVPAVQGAIQTVALKSFEILGRTRELEENCNCNLSERGRTLAIQSRAAIRDAGQAAENYVSAGAGWLSGALDKTSKSVLELGSVRWNDPNLKKQK</sequence>
<dbReference type="Gene3D" id="3.30.70.330">
    <property type="match status" value="1"/>
</dbReference>
<evidence type="ECO:0000313" key="3">
    <source>
        <dbReference type="EMBL" id="KAJ6713642.1"/>
    </source>
</evidence>
<dbReference type="PROSITE" id="PS50102">
    <property type="entry name" value="RRM"/>
    <property type="match status" value="1"/>
</dbReference>